<comment type="caution">
    <text evidence="1">The sequence shown here is derived from an EMBL/GenBank/DDBJ whole genome shotgun (WGS) entry which is preliminary data.</text>
</comment>
<sequence>MGSGEKGEEIRRNAVKWKGLAKEAVKEGGSSDRNLRAFVNRFA</sequence>
<keyword evidence="1" id="KW-0808">Transferase</keyword>
<name>A0A834SYP4_9FABA</name>
<dbReference type="SUPFAM" id="SSF53756">
    <property type="entry name" value="UDP-Glycosyltransferase/glycogen phosphorylase"/>
    <property type="match status" value="1"/>
</dbReference>
<dbReference type="Proteomes" id="UP000634136">
    <property type="component" value="Unassembled WGS sequence"/>
</dbReference>
<proteinExistence type="predicted"/>
<dbReference type="Gene3D" id="3.40.50.2000">
    <property type="entry name" value="Glycogen Phosphorylase B"/>
    <property type="match status" value="2"/>
</dbReference>
<dbReference type="FunFam" id="3.40.50.2000:FF:000183">
    <property type="entry name" value="UDP-glycosyltransferase 83A1"/>
    <property type="match status" value="1"/>
</dbReference>
<accession>A0A834SYP4</accession>
<organism evidence="1 2">
    <name type="scientific">Senna tora</name>
    <dbReference type="NCBI Taxonomy" id="362788"/>
    <lineage>
        <taxon>Eukaryota</taxon>
        <taxon>Viridiplantae</taxon>
        <taxon>Streptophyta</taxon>
        <taxon>Embryophyta</taxon>
        <taxon>Tracheophyta</taxon>
        <taxon>Spermatophyta</taxon>
        <taxon>Magnoliopsida</taxon>
        <taxon>eudicotyledons</taxon>
        <taxon>Gunneridae</taxon>
        <taxon>Pentapetalae</taxon>
        <taxon>rosids</taxon>
        <taxon>fabids</taxon>
        <taxon>Fabales</taxon>
        <taxon>Fabaceae</taxon>
        <taxon>Caesalpinioideae</taxon>
        <taxon>Cassia clade</taxon>
        <taxon>Senna</taxon>
    </lineage>
</organism>
<dbReference type="AlphaFoldDB" id="A0A834SYP4"/>
<dbReference type="OrthoDB" id="5835829at2759"/>
<evidence type="ECO:0000313" key="2">
    <source>
        <dbReference type="Proteomes" id="UP000634136"/>
    </source>
</evidence>
<protein>
    <submittedName>
        <fullName evidence="1">Crocetin glucosyltransferase, chloroplastic-like</fullName>
    </submittedName>
</protein>
<reference evidence="1" key="1">
    <citation type="submission" date="2020-09" db="EMBL/GenBank/DDBJ databases">
        <title>Genome-Enabled Discovery of Anthraquinone Biosynthesis in Senna tora.</title>
        <authorList>
            <person name="Kang S.-H."/>
            <person name="Pandey R.P."/>
            <person name="Lee C.-M."/>
            <person name="Sim J.-S."/>
            <person name="Jeong J.-T."/>
            <person name="Choi B.-S."/>
            <person name="Jung M."/>
            <person name="Ginzburg D."/>
            <person name="Zhao K."/>
            <person name="Won S.Y."/>
            <person name="Oh T.-J."/>
            <person name="Yu Y."/>
            <person name="Kim N.-H."/>
            <person name="Lee O.R."/>
            <person name="Lee T.-H."/>
            <person name="Bashyal P."/>
            <person name="Kim T.-S."/>
            <person name="Lee W.-H."/>
            <person name="Kawkins C."/>
            <person name="Kim C.-K."/>
            <person name="Kim J.S."/>
            <person name="Ahn B.O."/>
            <person name="Rhee S.Y."/>
            <person name="Sohng J.K."/>
        </authorList>
    </citation>
    <scope>NUCLEOTIDE SEQUENCE</scope>
    <source>
        <tissue evidence="1">Leaf</tissue>
    </source>
</reference>
<evidence type="ECO:0000313" key="1">
    <source>
        <dbReference type="EMBL" id="KAF7813098.1"/>
    </source>
</evidence>
<keyword evidence="2" id="KW-1185">Reference proteome</keyword>
<dbReference type="GO" id="GO:0016740">
    <property type="term" value="F:transferase activity"/>
    <property type="evidence" value="ECO:0007669"/>
    <property type="project" value="UniProtKB-KW"/>
</dbReference>
<gene>
    <name evidence="1" type="ORF">G2W53_034074</name>
</gene>
<dbReference type="EMBL" id="JAAIUW010000010">
    <property type="protein sequence ID" value="KAF7813098.1"/>
    <property type="molecule type" value="Genomic_DNA"/>
</dbReference>